<dbReference type="Pfam" id="PF00178">
    <property type="entry name" value="Ets"/>
    <property type="match status" value="1"/>
</dbReference>
<dbReference type="Pfam" id="PF02198">
    <property type="entry name" value="SAM_PNT"/>
    <property type="match status" value="1"/>
</dbReference>
<dbReference type="InterPro" id="IPR036388">
    <property type="entry name" value="WH-like_DNA-bd_sf"/>
</dbReference>
<sequence length="618" mass="67820">MANKLQQKSRNFQLMQVDFYLPTLNFPQVFTSPSCAPTPVQTFPNLSILSNTYCQPVAKIQDSSPPLACPAPLVAIAPQGITDWPSSAAAAFAATTLTTSPSGTQLLQTVVTPQGLSPSSRLESGPSAFSSVVPSITIHPSAVCSISLPIPSPPRVGFVSPPSVSIPTFIGSCSASTGAAPSLGASASAGVQQFSAFADVYPSLMCFPDILKQLQAAHCTPATVTTTISTSSQSTPAPPHEDVLRSHMNAATFKPIPNNEKRVDLARFRVKDPGEWLVDDVVAWMLDVAKRHSIPFEEMNMHRFASLNGQAMLMMTEQNFMEKDPVWGRLIYSEFKKCASNHEDTLIDDYMKNNPSDEDSPMRPSTSQDAPKLALLHPPAPQIQSQLQQSLNQALNQTINQALNQTLNQSLFTQHSIQTLNQSLASSLAAGLSTGLSPMSLGLLPNGLSPSSPMFNQMQPKISPQPASNEMMKYQNAPASISSSEYEESVRVHRHEPKIKKNKDGKPRKRSQHTKGNKLWEFIRDALKDPSTCPSVVRWEDPVEGVFRIVESEKLARLWGEKKNNTKMTYEKLSRAMRTYYEKQILVPVPKTGLYPKKLVYKFGPGAHGWDVIKHERR</sequence>
<dbReference type="AlphaFoldDB" id="A0A2A2KNK7"/>
<dbReference type="PANTHER" id="PTHR11849">
    <property type="entry name" value="ETS"/>
    <property type="match status" value="1"/>
</dbReference>
<evidence type="ECO:0000256" key="3">
    <source>
        <dbReference type="RuleBase" id="RU004019"/>
    </source>
</evidence>
<keyword evidence="8" id="KW-1185">Reference proteome</keyword>
<dbReference type="SUPFAM" id="SSF46785">
    <property type="entry name" value="Winged helix' DNA-binding domain"/>
    <property type="match status" value="1"/>
</dbReference>
<dbReference type="SUPFAM" id="SSF47769">
    <property type="entry name" value="SAM/Pointed domain"/>
    <property type="match status" value="1"/>
</dbReference>
<comment type="caution">
    <text evidence="7">The sequence shown here is derived from an EMBL/GenBank/DDBJ whole genome shotgun (WGS) entry which is preliminary data.</text>
</comment>
<dbReference type="InterPro" id="IPR013761">
    <property type="entry name" value="SAM/pointed_sf"/>
</dbReference>
<keyword evidence="3" id="KW-0539">Nucleus</keyword>
<dbReference type="OrthoDB" id="8196042at2759"/>
<reference evidence="7 8" key="1">
    <citation type="journal article" date="2017" name="Curr. Biol.">
        <title>Genome architecture and evolution of a unichromosomal asexual nematode.</title>
        <authorList>
            <person name="Fradin H."/>
            <person name="Zegar C."/>
            <person name="Gutwein M."/>
            <person name="Lucas J."/>
            <person name="Kovtun M."/>
            <person name="Corcoran D."/>
            <person name="Baugh L.R."/>
            <person name="Kiontke K."/>
            <person name="Gunsalus K."/>
            <person name="Fitch D.H."/>
            <person name="Piano F."/>
        </authorList>
    </citation>
    <scope>NUCLEOTIDE SEQUENCE [LARGE SCALE GENOMIC DNA]</scope>
    <source>
        <strain evidence="7">PF1309</strain>
    </source>
</reference>
<name>A0A2A2KNK7_9BILA</name>
<dbReference type="InterPro" id="IPR046328">
    <property type="entry name" value="ETS_fam"/>
</dbReference>
<keyword evidence="2 3" id="KW-0238">DNA-binding</keyword>
<dbReference type="InterPro" id="IPR036390">
    <property type="entry name" value="WH_DNA-bd_sf"/>
</dbReference>
<proteinExistence type="inferred from homology"/>
<dbReference type="InterPro" id="IPR000418">
    <property type="entry name" value="Ets_dom"/>
</dbReference>
<dbReference type="Proteomes" id="UP000218231">
    <property type="component" value="Unassembled WGS sequence"/>
</dbReference>
<dbReference type="PRINTS" id="PR00454">
    <property type="entry name" value="ETSDOMAIN"/>
</dbReference>
<feature type="region of interest" description="Disordered" evidence="4">
    <location>
        <begin position="480"/>
        <end position="515"/>
    </location>
</feature>
<dbReference type="GO" id="GO:0043565">
    <property type="term" value="F:sequence-specific DNA binding"/>
    <property type="evidence" value="ECO:0007669"/>
    <property type="project" value="InterPro"/>
</dbReference>
<dbReference type="SMART" id="SM00251">
    <property type="entry name" value="SAM_PNT"/>
    <property type="match status" value="1"/>
</dbReference>
<evidence type="ECO:0008006" key="9">
    <source>
        <dbReference type="Google" id="ProtNLM"/>
    </source>
</evidence>
<dbReference type="Gene3D" id="1.10.10.10">
    <property type="entry name" value="Winged helix-like DNA-binding domain superfamily/Winged helix DNA-binding domain"/>
    <property type="match status" value="1"/>
</dbReference>
<feature type="region of interest" description="Disordered" evidence="4">
    <location>
        <begin position="348"/>
        <end position="372"/>
    </location>
</feature>
<dbReference type="Gene3D" id="1.10.150.50">
    <property type="entry name" value="Transcription Factor, Ets-1"/>
    <property type="match status" value="1"/>
</dbReference>
<evidence type="ECO:0000313" key="8">
    <source>
        <dbReference type="Proteomes" id="UP000218231"/>
    </source>
</evidence>
<evidence type="ECO:0000256" key="4">
    <source>
        <dbReference type="SAM" id="MobiDB-lite"/>
    </source>
</evidence>
<evidence type="ECO:0000256" key="2">
    <source>
        <dbReference type="ARBA" id="ARBA00023125"/>
    </source>
</evidence>
<evidence type="ECO:0000313" key="7">
    <source>
        <dbReference type="EMBL" id="PAV75468.1"/>
    </source>
</evidence>
<dbReference type="GO" id="GO:0005634">
    <property type="term" value="C:nucleus"/>
    <property type="evidence" value="ECO:0007669"/>
    <property type="project" value="UniProtKB-SubCell"/>
</dbReference>
<organism evidence="7 8">
    <name type="scientific">Diploscapter pachys</name>
    <dbReference type="NCBI Taxonomy" id="2018661"/>
    <lineage>
        <taxon>Eukaryota</taxon>
        <taxon>Metazoa</taxon>
        <taxon>Ecdysozoa</taxon>
        <taxon>Nematoda</taxon>
        <taxon>Chromadorea</taxon>
        <taxon>Rhabditida</taxon>
        <taxon>Rhabditina</taxon>
        <taxon>Rhabditomorpha</taxon>
        <taxon>Rhabditoidea</taxon>
        <taxon>Rhabditidae</taxon>
        <taxon>Diploscapter</taxon>
    </lineage>
</organism>
<dbReference type="PROSITE" id="PS51433">
    <property type="entry name" value="PNT"/>
    <property type="match status" value="1"/>
</dbReference>
<feature type="domain" description="PNT" evidence="6">
    <location>
        <begin position="255"/>
        <end position="342"/>
    </location>
</feature>
<evidence type="ECO:0000259" key="5">
    <source>
        <dbReference type="PROSITE" id="PS50061"/>
    </source>
</evidence>
<comment type="similarity">
    <text evidence="1 3">Belongs to the ETS family.</text>
</comment>
<evidence type="ECO:0000259" key="6">
    <source>
        <dbReference type="PROSITE" id="PS51433"/>
    </source>
</evidence>
<dbReference type="GO" id="GO:0030154">
    <property type="term" value="P:cell differentiation"/>
    <property type="evidence" value="ECO:0007669"/>
    <property type="project" value="TreeGrafter"/>
</dbReference>
<feature type="compositionally biased region" description="Basic residues" evidence="4">
    <location>
        <begin position="492"/>
        <end position="515"/>
    </location>
</feature>
<dbReference type="EMBL" id="LIAE01008088">
    <property type="protein sequence ID" value="PAV75468.1"/>
    <property type="molecule type" value="Genomic_DNA"/>
</dbReference>
<evidence type="ECO:0000256" key="1">
    <source>
        <dbReference type="ARBA" id="ARBA00005562"/>
    </source>
</evidence>
<dbReference type="PANTHER" id="PTHR11849:SF190">
    <property type="entry name" value="ETS-DOMAIN PROTEIN"/>
    <property type="match status" value="1"/>
</dbReference>
<gene>
    <name evidence="7" type="ORF">WR25_16228</name>
</gene>
<protein>
    <recommendedName>
        <fullName evidence="9">ETS domain-containing protein</fullName>
    </recommendedName>
</protein>
<dbReference type="FunFam" id="1.10.10.10:FF:000784">
    <property type="entry name" value="Protein CBR-TAG-97"/>
    <property type="match status" value="1"/>
</dbReference>
<comment type="subcellular location">
    <subcellularLocation>
        <location evidence="3">Nucleus</location>
    </subcellularLocation>
</comment>
<dbReference type="PROSITE" id="PS50061">
    <property type="entry name" value="ETS_DOMAIN_3"/>
    <property type="match status" value="1"/>
</dbReference>
<accession>A0A2A2KNK7</accession>
<dbReference type="InterPro" id="IPR003118">
    <property type="entry name" value="Pointed_dom"/>
</dbReference>
<feature type="domain" description="ETS" evidence="5">
    <location>
        <begin position="517"/>
        <end position="604"/>
    </location>
</feature>
<dbReference type="GO" id="GO:0000981">
    <property type="term" value="F:DNA-binding transcription factor activity, RNA polymerase II-specific"/>
    <property type="evidence" value="ECO:0007669"/>
    <property type="project" value="TreeGrafter"/>
</dbReference>
<dbReference type="SMART" id="SM00413">
    <property type="entry name" value="ETS"/>
    <property type="match status" value="1"/>
</dbReference>
<dbReference type="STRING" id="2018661.A0A2A2KNK7"/>